<protein>
    <recommendedName>
        <fullName evidence="3">J domain-containing protein</fullName>
    </recommendedName>
</protein>
<dbReference type="EMBL" id="HBGY01003416">
    <property type="protein sequence ID" value="CAD9559600.1"/>
    <property type="molecule type" value="Transcribed_RNA"/>
</dbReference>
<dbReference type="InterPro" id="IPR036869">
    <property type="entry name" value="J_dom_sf"/>
</dbReference>
<evidence type="ECO:0000256" key="1">
    <source>
        <dbReference type="SAM" id="MobiDB-lite"/>
    </source>
</evidence>
<reference evidence="4" key="1">
    <citation type="submission" date="2021-01" db="EMBL/GenBank/DDBJ databases">
        <authorList>
            <person name="Corre E."/>
            <person name="Pelletier E."/>
            <person name="Niang G."/>
            <person name="Scheremetjew M."/>
            <person name="Finn R."/>
            <person name="Kale V."/>
            <person name="Holt S."/>
            <person name="Cochrane G."/>
            <person name="Meng A."/>
            <person name="Brown T."/>
            <person name="Cohen L."/>
        </authorList>
    </citation>
    <scope>NUCLEOTIDE SEQUENCE</scope>
    <source>
        <strain evidence="4">B650</strain>
    </source>
</reference>
<keyword evidence="2" id="KW-0732">Signal</keyword>
<dbReference type="Pfam" id="PF00226">
    <property type="entry name" value="DnaJ"/>
    <property type="match status" value="1"/>
</dbReference>
<feature type="region of interest" description="Disordered" evidence="1">
    <location>
        <begin position="378"/>
        <end position="406"/>
    </location>
</feature>
<evidence type="ECO:0000313" key="4">
    <source>
        <dbReference type="EMBL" id="CAD9559600.1"/>
    </source>
</evidence>
<feature type="signal peptide" evidence="2">
    <location>
        <begin position="1"/>
        <end position="22"/>
    </location>
</feature>
<dbReference type="PROSITE" id="PS50076">
    <property type="entry name" value="DNAJ_2"/>
    <property type="match status" value="1"/>
</dbReference>
<organism evidence="4">
    <name type="scientific">Leptocylindrus danicus</name>
    <dbReference type="NCBI Taxonomy" id="163516"/>
    <lineage>
        <taxon>Eukaryota</taxon>
        <taxon>Sar</taxon>
        <taxon>Stramenopiles</taxon>
        <taxon>Ochrophyta</taxon>
        <taxon>Bacillariophyta</taxon>
        <taxon>Coscinodiscophyceae</taxon>
        <taxon>Chaetocerotophycidae</taxon>
        <taxon>Leptocylindrales</taxon>
        <taxon>Leptocylindraceae</taxon>
        <taxon>Leptocylindrus</taxon>
    </lineage>
</organism>
<dbReference type="Gene3D" id="1.10.287.110">
    <property type="entry name" value="DnaJ domain"/>
    <property type="match status" value="1"/>
</dbReference>
<feature type="compositionally biased region" description="Basic and acidic residues" evidence="1">
    <location>
        <begin position="443"/>
        <end position="470"/>
    </location>
</feature>
<feature type="domain" description="J" evidence="3">
    <location>
        <begin position="406"/>
        <end position="470"/>
    </location>
</feature>
<proteinExistence type="predicted"/>
<dbReference type="CDD" id="cd06257">
    <property type="entry name" value="DnaJ"/>
    <property type="match status" value="1"/>
</dbReference>
<dbReference type="PANTHER" id="PTHR24074">
    <property type="entry name" value="CO-CHAPERONE PROTEIN DJLA"/>
    <property type="match status" value="1"/>
</dbReference>
<dbReference type="InterPro" id="IPR050817">
    <property type="entry name" value="DjlA_DnaK_co-chaperone"/>
</dbReference>
<accession>A0A7S2JWD8</accession>
<name>A0A7S2JWD8_9STRA</name>
<dbReference type="SMART" id="SM00271">
    <property type="entry name" value="DnaJ"/>
    <property type="match status" value="1"/>
</dbReference>
<dbReference type="InterPro" id="IPR001623">
    <property type="entry name" value="DnaJ_domain"/>
</dbReference>
<feature type="region of interest" description="Disordered" evidence="1">
    <location>
        <begin position="437"/>
        <end position="470"/>
    </location>
</feature>
<dbReference type="AlphaFoldDB" id="A0A7S2JWD8"/>
<dbReference type="SUPFAM" id="SSF46565">
    <property type="entry name" value="Chaperone J-domain"/>
    <property type="match status" value="1"/>
</dbReference>
<dbReference type="PRINTS" id="PR00625">
    <property type="entry name" value="JDOMAIN"/>
</dbReference>
<gene>
    <name evidence="4" type="ORF">LDAN0321_LOCUS2150</name>
</gene>
<evidence type="ECO:0000259" key="3">
    <source>
        <dbReference type="PROSITE" id="PS50076"/>
    </source>
</evidence>
<sequence>MMNTRRIVILCCTTMLAIQSNCATFAASAASIVNSDTSNSANNKNKNNKNNTIHLQGISAYAGYNYRRKLVNPVHSSTVLFLGNDKIQEFLGWMLDPLPYLHTGMEVNLDTWNASKGRAFAVVVEDLRNLAMDDAQFLKKIKDFDVDVEVLNAQRVYMPTFVITYSIFGVEYRAFVSGCDPNTTVSGISHSAFASSTSETIDTATGIVARGAHSLFRHVTQVVGFSYALNSLHRPMLWLTKSILGVVSRFPIVTAAAGGFALYRKFMRPYLEHVVSKDEWEKQREREAGGMQDDYAWSHRNSFRDDGSAKAYFERNREAILRHLSGEGSADQPKSNFYTFYQQFEEYQRAAERQGREEYNAYREQEWFEEQTRGFYSEYGEKNKSQGKKKRTKQQQATTNVSMEQDPYDLLGVKRGATKEEVSRAFRKEMMRYHPDALPFASEEEKRRSTERSKQITEAYREIKNSMRGK</sequence>
<evidence type="ECO:0000256" key="2">
    <source>
        <dbReference type="SAM" id="SignalP"/>
    </source>
</evidence>
<feature type="chain" id="PRO_5030908996" description="J domain-containing protein" evidence="2">
    <location>
        <begin position="23"/>
        <end position="470"/>
    </location>
</feature>